<gene>
    <name evidence="11" type="primary">LOC117646848</name>
</gene>
<keyword evidence="5 9" id="KW-1133">Transmembrane helix</keyword>
<comment type="subcellular location">
    <subcellularLocation>
        <location evidence="1">Cell membrane</location>
    </subcellularLocation>
</comment>
<evidence type="ECO:0000256" key="8">
    <source>
        <dbReference type="SAM" id="MobiDB-lite"/>
    </source>
</evidence>
<evidence type="ECO:0000256" key="5">
    <source>
        <dbReference type="ARBA" id="ARBA00022989"/>
    </source>
</evidence>
<dbReference type="PRINTS" id="PR01609">
    <property type="entry name" value="CD36FAMILY"/>
</dbReference>
<feature type="transmembrane region" description="Helical" evidence="9">
    <location>
        <begin position="520"/>
        <end position="540"/>
    </location>
</feature>
<evidence type="ECO:0000256" key="2">
    <source>
        <dbReference type="ARBA" id="ARBA00010532"/>
    </source>
</evidence>
<reference evidence="11" key="1">
    <citation type="submission" date="2025-08" db="UniProtKB">
        <authorList>
            <consortium name="RefSeq"/>
        </authorList>
    </citation>
    <scope>IDENTIFICATION</scope>
    <source>
        <tissue evidence="11">Total insect</tissue>
    </source>
</reference>
<evidence type="ECO:0000256" key="1">
    <source>
        <dbReference type="ARBA" id="ARBA00004236"/>
    </source>
</evidence>
<keyword evidence="4 9" id="KW-0812">Transmembrane</keyword>
<keyword evidence="7" id="KW-0325">Glycoprotein</keyword>
<protein>
    <submittedName>
        <fullName evidence="11">Scavenger receptor class B member 1-like isoform X1</fullName>
    </submittedName>
</protein>
<evidence type="ECO:0000256" key="7">
    <source>
        <dbReference type="ARBA" id="ARBA00023180"/>
    </source>
</evidence>
<keyword evidence="3" id="KW-1003">Cell membrane</keyword>
<sequence>MTGARSGPGKRNQNTLPSAMTAEKKAASKWPHLRYSRAAADLGPSLHGLHGDELQGPTLGGRARRKRCGLCRITCGVVVAVLFLLVLAGSALLCFTNFFETMVRRGLVFQEDGPLFAGWRQPALKPLVRVFVYNYTNSDEFLEGLAPKLRVQEVGPYSYRETLERVNIRFHDNGTMSYSEKRTHVFEPTLSGGSEDDVVTVPNLPLIGAMARVVNEGAIAQFALNGAFLFSPPAQFDRLRAKDFLFGYNNSVYNFAKGVSALSQSGPVPKLGLIATRSGLSNDRYTVFTGKGNFSLLDVVSRFNGREALSVWESDDCNRIDGSEGAFFNLDALRDRRPVHVFNAGICRRLALEFKSETTVMDGIPALRYGPPDNFFHNALDNSDNACYRHSSFDTHLPSGVFNNSACSYGSPTYLSFPHFYLGDPSLRNVVDGMDPPDPEKHQMYFTIHPVLGMNLGAVSRIQINVMIKKASYVPQLNRFEDGMIIPVAWIETNARQFPEETKRAVYHATFTLRAVEKGMMYAFPILTFIMACILACIIIPCGTKRPKEPPIQVIRLS</sequence>
<dbReference type="RefSeq" id="XP_034244001.1">
    <property type="nucleotide sequence ID" value="XM_034388110.1"/>
</dbReference>
<dbReference type="Pfam" id="PF01130">
    <property type="entry name" value="CD36"/>
    <property type="match status" value="1"/>
</dbReference>
<evidence type="ECO:0000256" key="6">
    <source>
        <dbReference type="ARBA" id="ARBA00023136"/>
    </source>
</evidence>
<dbReference type="KEGG" id="tpal:117646848"/>
<dbReference type="AlphaFoldDB" id="A0A6P8Z2R9"/>
<dbReference type="Proteomes" id="UP000515158">
    <property type="component" value="Unplaced"/>
</dbReference>
<keyword evidence="10" id="KW-1185">Reference proteome</keyword>
<evidence type="ECO:0000256" key="3">
    <source>
        <dbReference type="ARBA" id="ARBA00022475"/>
    </source>
</evidence>
<comment type="similarity">
    <text evidence="2">Belongs to the CD36 family.</text>
</comment>
<evidence type="ECO:0000313" key="10">
    <source>
        <dbReference type="Proteomes" id="UP000515158"/>
    </source>
</evidence>
<dbReference type="OrthoDB" id="18585at2759"/>
<proteinExistence type="inferred from homology"/>
<evidence type="ECO:0000256" key="9">
    <source>
        <dbReference type="SAM" id="Phobius"/>
    </source>
</evidence>
<feature type="region of interest" description="Disordered" evidence="8">
    <location>
        <begin position="1"/>
        <end position="21"/>
    </location>
</feature>
<dbReference type="GO" id="GO:0005886">
    <property type="term" value="C:plasma membrane"/>
    <property type="evidence" value="ECO:0007669"/>
    <property type="project" value="UniProtKB-SubCell"/>
</dbReference>
<feature type="transmembrane region" description="Helical" evidence="9">
    <location>
        <begin position="70"/>
        <end position="93"/>
    </location>
</feature>
<dbReference type="GeneID" id="117646848"/>
<name>A0A6P8Z2R9_THRPL</name>
<dbReference type="InParanoid" id="A0A6P8Z2R9"/>
<dbReference type="PANTHER" id="PTHR11923">
    <property type="entry name" value="SCAVENGER RECEPTOR CLASS B TYPE-1 SR-B1"/>
    <property type="match status" value="1"/>
</dbReference>
<dbReference type="PANTHER" id="PTHR11923:SF50">
    <property type="entry name" value="GH19047P"/>
    <property type="match status" value="1"/>
</dbReference>
<dbReference type="GO" id="GO:0005737">
    <property type="term" value="C:cytoplasm"/>
    <property type="evidence" value="ECO:0007669"/>
    <property type="project" value="TreeGrafter"/>
</dbReference>
<keyword evidence="6 9" id="KW-0472">Membrane</keyword>
<organism evidence="11">
    <name type="scientific">Thrips palmi</name>
    <name type="common">Melon thrips</name>
    <dbReference type="NCBI Taxonomy" id="161013"/>
    <lineage>
        <taxon>Eukaryota</taxon>
        <taxon>Metazoa</taxon>
        <taxon>Ecdysozoa</taxon>
        <taxon>Arthropoda</taxon>
        <taxon>Hexapoda</taxon>
        <taxon>Insecta</taxon>
        <taxon>Pterygota</taxon>
        <taxon>Neoptera</taxon>
        <taxon>Paraneoptera</taxon>
        <taxon>Thysanoptera</taxon>
        <taxon>Terebrantia</taxon>
        <taxon>Thripoidea</taxon>
        <taxon>Thripidae</taxon>
        <taxon>Thrips</taxon>
    </lineage>
</organism>
<evidence type="ECO:0000256" key="4">
    <source>
        <dbReference type="ARBA" id="ARBA00022692"/>
    </source>
</evidence>
<dbReference type="GO" id="GO:0005044">
    <property type="term" value="F:scavenger receptor activity"/>
    <property type="evidence" value="ECO:0007669"/>
    <property type="project" value="TreeGrafter"/>
</dbReference>
<dbReference type="InterPro" id="IPR002159">
    <property type="entry name" value="CD36_fam"/>
</dbReference>
<evidence type="ECO:0000313" key="11">
    <source>
        <dbReference type="RefSeq" id="XP_034244001.1"/>
    </source>
</evidence>
<accession>A0A6P8Z2R9</accession>